<accession>A0A9P5JTV9</accession>
<feature type="domain" description="Ig-like" evidence="2">
    <location>
        <begin position="179"/>
        <end position="231"/>
    </location>
</feature>
<organism evidence="3 5">
    <name type="scientific">Russula ochroleuca</name>
    <dbReference type="NCBI Taxonomy" id="152965"/>
    <lineage>
        <taxon>Eukaryota</taxon>
        <taxon>Fungi</taxon>
        <taxon>Dikarya</taxon>
        <taxon>Basidiomycota</taxon>
        <taxon>Agaricomycotina</taxon>
        <taxon>Agaricomycetes</taxon>
        <taxon>Russulales</taxon>
        <taxon>Russulaceae</taxon>
        <taxon>Russula</taxon>
    </lineage>
</organism>
<dbReference type="EMBL" id="WHVB01000003">
    <property type="protein sequence ID" value="KAF8485173.1"/>
    <property type="molecule type" value="Genomic_DNA"/>
</dbReference>
<evidence type="ECO:0000313" key="4">
    <source>
        <dbReference type="EMBL" id="KAF8485173.1"/>
    </source>
</evidence>
<dbReference type="AlphaFoldDB" id="A0A9P5JTV9"/>
<protein>
    <recommendedName>
        <fullName evidence="2">Ig-like domain-containing protein</fullName>
    </recommendedName>
</protein>
<sequence length="231" mass="25451">MIGRVMDWVEARLEVIRVRWEDEDEESAASKKEKEGPTGRLKASSSLPPLVHVLSTEPHPLPLHACSLVRRVPIPRSTDPVKPLLLPLCVISTLEHGHSKHHCDSSPQQRGLTFLSPPLLSHPVTYPSRPQTPRPNADLFAVRSALAAFSPPRTVHGAPTKASFKAATSLLASNPAPAPAVIKKPYNVPEWVRRTTTATTTCLCRGTYARKPRMHMSWLRNSRGIRGTIVS</sequence>
<evidence type="ECO:0000313" key="5">
    <source>
        <dbReference type="Proteomes" id="UP000759537"/>
    </source>
</evidence>
<proteinExistence type="predicted"/>
<feature type="region of interest" description="Disordered" evidence="1">
    <location>
        <begin position="24"/>
        <end position="44"/>
    </location>
</feature>
<gene>
    <name evidence="4" type="ORF">DFH94DRAFT_718880</name>
    <name evidence="3" type="ORF">DFH94DRAFT_786848</name>
</gene>
<comment type="caution">
    <text evidence="3">The sequence shown here is derived from an EMBL/GenBank/DDBJ whole genome shotgun (WGS) entry which is preliminary data.</text>
</comment>
<dbReference type="Proteomes" id="UP000759537">
    <property type="component" value="Unassembled WGS sequence"/>
</dbReference>
<dbReference type="InterPro" id="IPR007110">
    <property type="entry name" value="Ig-like_dom"/>
</dbReference>
<name>A0A9P5JTV9_9AGAM</name>
<evidence type="ECO:0000313" key="3">
    <source>
        <dbReference type="EMBL" id="KAF8463379.1"/>
    </source>
</evidence>
<reference evidence="3" key="2">
    <citation type="journal article" date="2020" name="Nat. Commun.">
        <title>Large-scale genome sequencing of mycorrhizal fungi provides insights into the early evolution of symbiotic traits.</title>
        <authorList>
            <person name="Miyauchi S."/>
            <person name="Kiss E."/>
            <person name="Kuo A."/>
            <person name="Drula E."/>
            <person name="Kohler A."/>
            <person name="Sanchez-Garcia M."/>
            <person name="Morin E."/>
            <person name="Andreopoulos B."/>
            <person name="Barry K.W."/>
            <person name="Bonito G."/>
            <person name="Buee M."/>
            <person name="Carver A."/>
            <person name="Chen C."/>
            <person name="Cichocki N."/>
            <person name="Clum A."/>
            <person name="Culley D."/>
            <person name="Crous P.W."/>
            <person name="Fauchery L."/>
            <person name="Girlanda M."/>
            <person name="Hayes R.D."/>
            <person name="Keri Z."/>
            <person name="LaButti K."/>
            <person name="Lipzen A."/>
            <person name="Lombard V."/>
            <person name="Magnuson J."/>
            <person name="Maillard F."/>
            <person name="Murat C."/>
            <person name="Nolan M."/>
            <person name="Ohm R.A."/>
            <person name="Pangilinan J."/>
            <person name="Pereira M.F."/>
            <person name="Perotto S."/>
            <person name="Peter M."/>
            <person name="Pfister S."/>
            <person name="Riley R."/>
            <person name="Sitrit Y."/>
            <person name="Stielow J.B."/>
            <person name="Szollosi G."/>
            <person name="Zifcakova L."/>
            <person name="Stursova M."/>
            <person name="Spatafora J.W."/>
            <person name="Tedersoo L."/>
            <person name="Vaario L.M."/>
            <person name="Yamada A."/>
            <person name="Yan M."/>
            <person name="Wang P."/>
            <person name="Xu J."/>
            <person name="Bruns T."/>
            <person name="Baldrian P."/>
            <person name="Vilgalys R."/>
            <person name="Dunand C."/>
            <person name="Henrissat B."/>
            <person name="Grigoriev I.V."/>
            <person name="Hibbett D."/>
            <person name="Nagy L.G."/>
            <person name="Martin F.M."/>
        </authorList>
    </citation>
    <scope>NUCLEOTIDE SEQUENCE</scope>
    <source>
        <strain evidence="3">Prilba</strain>
    </source>
</reference>
<evidence type="ECO:0000259" key="2">
    <source>
        <dbReference type="PROSITE" id="PS50835"/>
    </source>
</evidence>
<reference evidence="3" key="1">
    <citation type="submission" date="2019-10" db="EMBL/GenBank/DDBJ databases">
        <authorList>
            <consortium name="DOE Joint Genome Institute"/>
            <person name="Kuo A."/>
            <person name="Miyauchi S."/>
            <person name="Kiss E."/>
            <person name="Drula E."/>
            <person name="Kohler A."/>
            <person name="Sanchez-Garcia M."/>
            <person name="Andreopoulos B."/>
            <person name="Barry K.W."/>
            <person name="Bonito G."/>
            <person name="Buee M."/>
            <person name="Carver A."/>
            <person name="Chen C."/>
            <person name="Cichocki N."/>
            <person name="Clum A."/>
            <person name="Culley D."/>
            <person name="Crous P.W."/>
            <person name="Fauchery L."/>
            <person name="Girlanda M."/>
            <person name="Hayes R."/>
            <person name="Keri Z."/>
            <person name="LaButti K."/>
            <person name="Lipzen A."/>
            <person name="Lombard V."/>
            <person name="Magnuson J."/>
            <person name="Maillard F."/>
            <person name="Morin E."/>
            <person name="Murat C."/>
            <person name="Nolan M."/>
            <person name="Ohm R."/>
            <person name="Pangilinan J."/>
            <person name="Pereira M."/>
            <person name="Perotto S."/>
            <person name="Peter M."/>
            <person name="Riley R."/>
            <person name="Sitrit Y."/>
            <person name="Stielow B."/>
            <person name="Szollosi G."/>
            <person name="Zifcakova L."/>
            <person name="Stursova M."/>
            <person name="Spatafora J.W."/>
            <person name="Tedersoo L."/>
            <person name="Vaario L.-M."/>
            <person name="Yamada A."/>
            <person name="Yan M."/>
            <person name="Wang P."/>
            <person name="Xu J."/>
            <person name="Bruns T."/>
            <person name="Baldrian P."/>
            <person name="Vilgalys R."/>
            <person name="Henrissat B."/>
            <person name="Grigoriev I.V."/>
            <person name="Hibbett D."/>
            <person name="Nagy L.G."/>
            <person name="Martin F.M."/>
        </authorList>
    </citation>
    <scope>NUCLEOTIDE SEQUENCE</scope>
    <source>
        <strain evidence="3">Prilba</strain>
    </source>
</reference>
<keyword evidence="5" id="KW-1185">Reference proteome</keyword>
<feature type="compositionally biased region" description="Basic and acidic residues" evidence="1">
    <location>
        <begin position="28"/>
        <end position="37"/>
    </location>
</feature>
<evidence type="ECO:0000256" key="1">
    <source>
        <dbReference type="SAM" id="MobiDB-lite"/>
    </source>
</evidence>
<dbReference type="PROSITE" id="PS50835">
    <property type="entry name" value="IG_LIKE"/>
    <property type="match status" value="1"/>
</dbReference>
<dbReference type="EMBL" id="WHVB01000073">
    <property type="protein sequence ID" value="KAF8463379.1"/>
    <property type="molecule type" value="Genomic_DNA"/>
</dbReference>